<feature type="transmembrane region" description="Helical" evidence="2">
    <location>
        <begin position="40"/>
        <end position="63"/>
    </location>
</feature>
<protein>
    <recommendedName>
        <fullName evidence="4">G-protein coupled receptors family 2 profile 2 domain-containing protein</fullName>
    </recommendedName>
</protein>
<feature type="region of interest" description="Disordered" evidence="1">
    <location>
        <begin position="162"/>
        <end position="274"/>
    </location>
</feature>
<evidence type="ECO:0000256" key="2">
    <source>
        <dbReference type="SAM" id="Phobius"/>
    </source>
</evidence>
<accession>A0A1B6KFM0</accession>
<feature type="compositionally biased region" description="Low complexity" evidence="1">
    <location>
        <begin position="164"/>
        <end position="179"/>
    </location>
</feature>
<organism evidence="3">
    <name type="scientific">Graphocephala atropunctata</name>
    <dbReference type="NCBI Taxonomy" id="36148"/>
    <lineage>
        <taxon>Eukaryota</taxon>
        <taxon>Metazoa</taxon>
        <taxon>Ecdysozoa</taxon>
        <taxon>Arthropoda</taxon>
        <taxon>Hexapoda</taxon>
        <taxon>Insecta</taxon>
        <taxon>Pterygota</taxon>
        <taxon>Neoptera</taxon>
        <taxon>Paraneoptera</taxon>
        <taxon>Hemiptera</taxon>
        <taxon>Auchenorrhyncha</taxon>
        <taxon>Membracoidea</taxon>
        <taxon>Cicadellidae</taxon>
        <taxon>Cicadellinae</taxon>
        <taxon>Cicadellini</taxon>
        <taxon>Graphocephala</taxon>
    </lineage>
</organism>
<keyword evidence="2" id="KW-1133">Transmembrane helix</keyword>
<evidence type="ECO:0000256" key="1">
    <source>
        <dbReference type="SAM" id="MobiDB-lite"/>
    </source>
</evidence>
<feature type="non-terminal residue" evidence="3">
    <location>
        <position position="1"/>
    </location>
</feature>
<reference evidence="3" key="1">
    <citation type="submission" date="2015-11" db="EMBL/GenBank/DDBJ databases">
        <title>De novo transcriptome assembly of four potential Pierce s Disease insect vectors from Arizona vineyards.</title>
        <authorList>
            <person name="Tassone E.E."/>
        </authorList>
    </citation>
    <scope>NUCLEOTIDE SEQUENCE</scope>
</reference>
<gene>
    <name evidence="3" type="ORF">g.1663</name>
</gene>
<feature type="compositionally biased region" description="Polar residues" evidence="1">
    <location>
        <begin position="180"/>
        <end position="202"/>
    </location>
</feature>
<dbReference type="EMBL" id="GEBQ01029758">
    <property type="protein sequence ID" value="JAT10219.1"/>
    <property type="molecule type" value="Transcribed_RNA"/>
</dbReference>
<proteinExistence type="predicted"/>
<feature type="transmembrane region" description="Helical" evidence="2">
    <location>
        <begin position="6"/>
        <end position="28"/>
    </location>
</feature>
<keyword evidence="2" id="KW-0812">Transmembrane</keyword>
<feature type="compositionally biased region" description="Low complexity" evidence="1">
    <location>
        <begin position="207"/>
        <end position="218"/>
    </location>
</feature>
<evidence type="ECO:0000313" key="3">
    <source>
        <dbReference type="EMBL" id="JAT10219.1"/>
    </source>
</evidence>
<dbReference type="AlphaFoldDB" id="A0A1B6KFM0"/>
<name>A0A1B6KFM0_9HEMI</name>
<feature type="transmembrane region" description="Helical" evidence="2">
    <location>
        <begin position="69"/>
        <end position="92"/>
    </location>
</feature>
<keyword evidence="2" id="KW-0472">Membrane</keyword>
<feature type="region of interest" description="Disordered" evidence="1">
    <location>
        <begin position="115"/>
        <end position="137"/>
    </location>
</feature>
<evidence type="ECO:0008006" key="4">
    <source>
        <dbReference type="Google" id="ProtNLM"/>
    </source>
</evidence>
<sequence>WSLLSPGMVVVFVNLAVLIFSLRAAFTLKDHVAGYGNLRTLLWLNVVSLPLVAAVWLLCLVSASEHHPLLVYTLAAVLPVQAWFLLCGYCLGNARVRAGLHRALMQLLGHKLPPLPDDDLPRPSSSQTSQAHHPRSALAYRNTGVSAAPGVAGYEAARRHLGISTSSTTSRSTTKTGSSPYRSDTQLRHTSTSTSNYDQSASDVGPTFTRRTTVTQHTSDSESEASLDGRSLELASSHSSDEDESGQHRKKVVKSPPTFLPPTNIPLSPSLTRAPIQPPPHLNVIANSELFQPIYAPRWAAQACVTEHMGVEEGYMPHRWTNMSMSDNEGPREHKLLNSYYTPPGSETEDKAVGDKYLFPYTAEEDHAGVYPRVFVPEHRPSTASPSPLMMHLDFQCPDISENEKDTSETPV</sequence>